<evidence type="ECO:0000313" key="1">
    <source>
        <dbReference type="EMBL" id="KAH7908576.1"/>
    </source>
</evidence>
<reference evidence="1" key="1">
    <citation type="journal article" date="2021" name="New Phytol.">
        <title>Evolutionary innovations through gain and loss of genes in the ectomycorrhizal Boletales.</title>
        <authorList>
            <person name="Wu G."/>
            <person name="Miyauchi S."/>
            <person name="Morin E."/>
            <person name="Kuo A."/>
            <person name="Drula E."/>
            <person name="Varga T."/>
            <person name="Kohler A."/>
            <person name="Feng B."/>
            <person name="Cao Y."/>
            <person name="Lipzen A."/>
            <person name="Daum C."/>
            <person name="Hundley H."/>
            <person name="Pangilinan J."/>
            <person name="Johnson J."/>
            <person name="Barry K."/>
            <person name="LaButti K."/>
            <person name="Ng V."/>
            <person name="Ahrendt S."/>
            <person name="Min B."/>
            <person name="Choi I.G."/>
            <person name="Park H."/>
            <person name="Plett J.M."/>
            <person name="Magnuson J."/>
            <person name="Spatafora J.W."/>
            <person name="Nagy L.G."/>
            <person name="Henrissat B."/>
            <person name="Grigoriev I.V."/>
            <person name="Yang Z.L."/>
            <person name="Xu J."/>
            <person name="Martin F.M."/>
        </authorList>
    </citation>
    <scope>NUCLEOTIDE SEQUENCE</scope>
    <source>
        <strain evidence="1">ATCC 28755</strain>
    </source>
</reference>
<organism evidence="1 2">
    <name type="scientific">Hygrophoropsis aurantiaca</name>
    <dbReference type="NCBI Taxonomy" id="72124"/>
    <lineage>
        <taxon>Eukaryota</taxon>
        <taxon>Fungi</taxon>
        <taxon>Dikarya</taxon>
        <taxon>Basidiomycota</taxon>
        <taxon>Agaricomycotina</taxon>
        <taxon>Agaricomycetes</taxon>
        <taxon>Agaricomycetidae</taxon>
        <taxon>Boletales</taxon>
        <taxon>Coniophorineae</taxon>
        <taxon>Hygrophoropsidaceae</taxon>
        <taxon>Hygrophoropsis</taxon>
    </lineage>
</organism>
<accession>A0ACB8A5T4</accession>
<dbReference type="EMBL" id="MU267813">
    <property type="protein sequence ID" value="KAH7908576.1"/>
    <property type="molecule type" value="Genomic_DNA"/>
</dbReference>
<keyword evidence="2" id="KW-1185">Reference proteome</keyword>
<proteinExistence type="predicted"/>
<gene>
    <name evidence="1" type="ORF">BJ138DRAFT_1128350</name>
</gene>
<evidence type="ECO:0000313" key="2">
    <source>
        <dbReference type="Proteomes" id="UP000790377"/>
    </source>
</evidence>
<protein>
    <submittedName>
        <fullName evidence="1">FAD/NAD-P-binding domain-containing protein</fullName>
    </submittedName>
</protein>
<comment type="caution">
    <text evidence="1">The sequence shown here is derived from an EMBL/GenBank/DDBJ whole genome shotgun (WGS) entry which is preliminary data.</text>
</comment>
<sequence>MAADPRLESVAIIGSGASGLITAYTLIQDGFLNVQILTRDRSAGGTWARERIYPSLKLNNVHGEFRFSPLSMKVPGKSAETGGRLTGEDMRDYMEAFADKFLKGRIRFETEVLNIRRHSKTSEWVLSVRSEGMAGQEELNFSRIVLCSGGCSSPKIPDYLSPATAIEAEFKGLVVHAMDFFHKLDDVLSRLRPISSTGDDTRAVIVGCGKSAQDVAAYLANEGRKVSVVFETPNAFLVGPKPLPDFIRKSRFLSAMSPHTELKTTLERFLHGTWVGSKLVHKLCDSVTQSAVRRLCIYYYLTPDTAQFDAYSIGKESPLRLAPSPFWSSHTDDEGIVSANSFHGLVSAGKIELVAPTRVQGYHADGHHVLLKNGDSLKADVVVLATGFVSSWKNIFDESTANALGINRHPLSDKQTSYTWDYPSLRNPPSTRPGEQWASSIYRGLVPAKNISRRDFAINGAVYTPNHGYTSEVASHWISSYFLRDSMRLPSSVDEALAETELKAAWMRKRWPGMSTWDNESYSSGIALWNWPQAADELLEDMGLRTMRSGGNWLTWPFKVVDLGEIATLGEERKAKRHS</sequence>
<dbReference type="Proteomes" id="UP000790377">
    <property type="component" value="Unassembled WGS sequence"/>
</dbReference>
<name>A0ACB8A5T4_9AGAM</name>